<dbReference type="InterPro" id="IPR001763">
    <property type="entry name" value="Rhodanese-like_dom"/>
</dbReference>
<dbReference type="RefSeq" id="WP_068754302.1">
    <property type="nucleotide sequence ID" value="NZ_KQ950180.1"/>
</dbReference>
<proteinExistence type="predicted"/>
<reference evidence="4" key="1">
    <citation type="journal article" date="2017" name="Acta Aliment.">
        <title>Plant polysaccharide degrading enzyme system of Thermpbifida cellulosilytica TB100 revealed by de novo genome project data.</title>
        <authorList>
            <person name="Toth A."/>
            <person name="Baka E."/>
            <person name="Luzics S."/>
            <person name="Bata-Vidacs I."/>
            <person name="Nagy I."/>
            <person name="Balint B."/>
            <person name="Herceg R."/>
            <person name="Olasz F."/>
            <person name="Wilk T."/>
            <person name="Nagy T."/>
            <person name="Kriszt B."/>
            <person name="Nagy I."/>
            <person name="Kukolya J."/>
        </authorList>
    </citation>
    <scope>NUCLEOTIDE SEQUENCE [LARGE SCALE GENOMIC DNA]</scope>
    <source>
        <strain evidence="4">TB100</strain>
    </source>
</reference>
<dbReference type="PANTHER" id="PTHR44086:SF10">
    <property type="entry name" value="THIOSULFATE SULFURTRANSFERASE_RHODANESE-LIKE DOMAIN-CONTAINING PROTEIN 3"/>
    <property type="match status" value="1"/>
</dbReference>
<evidence type="ECO:0000313" key="4">
    <source>
        <dbReference type="Proteomes" id="UP000074382"/>
    </source>
</evidence>
<dbReference type="Pfam" id="PF11127">
    <property type="entry name" value="YgaP-like_TM"/>
    <property type="match status" value="1"/>
</dbReference>
<dbReference type="PATRIC" id="fig|665004.4.peg.1361"/>
<evidence type="ECO:0000256" key="1">
    <source>
        <dbReference type="SAM" id="MobiDB-lite"/>
    </source>
</evidence>
<dbReference type="InterPro" id="IPR021309">
    <property type="entry name" value="YgaP-like_TM"/>
</dbReference>
<comment type="caution">
    <text evidence="3">The sequence shown here is derived from an EMBL/GenBank/DDBJ whole genome shotgun (WGS) entry which is preliminary data.</text>
</comment>
<dbReference type="PANTHER" id="PTHR44086">
    <property type="entry name" value="THIOSULFATE SULFURTRANSFERASE RDL2, MITOCHONDRIAL-RELATED"/>
    <property type="match status" value="1"/>
</dbReference>
<dbReference type="SUPFAM" id="SSF52821">
    <property type="entry name" value="Rhodanese/Cell cycle control phosphatase"/>
    <property type="match status" value="1"/>
</dbReference>
<dbReference type="GO" id="GO:0004792">
    <property type="term" value="F:thiosulfate-cyanide sulfurtransferase activity"/>
    <property type="evidence" value="ECO:0007669"/>
    <property type="project" value="TreeGrafter"/>
</dbReference>
<gene>
    <name evidence="3" type="ORF">AC529_08480</name>
</gene>
<dbReference type="EMBL" id="LGEM01000037">
    <property type="protein sequence ID" value="KUP97138.1"/>
    <property type="molecule type" value="Genomic_DNA"/>
</dbReference>
<evidence type="ECO:0000313" key="3">
    <source>
        <dbReference type="EMBL" id="KUP97138.1"/>
    </source>
</evidence>
<protein>
    <submittedName>
        <fullName evidence="3">Sulfurtransferase</fullName>
    </submittedName>
</protein>
<sequence>MDRPLPASLTPDQVRELQERDPRTRLIDVRSPGEFAGAHIPGSRNVPLDLLRERRRELRAAHDDPVVLVCRSGMRAEQARALLEDSGLARISVLRGGITEWQRAGAPLNRGSGGPWAMERQVRLAAGSVVLASVAASAVFEPLKWVAAALGAGLVLAALTDTCLLGRLLALLPHNRAASRAAPAALSALTGPAPATRD</sequence>
<dbReference type="OrthoDB" id="9800872at2"/>
<dbReference type="InterPro" id="IPR036873">
    <property type="entry name" value="Rhodanese-like_dom_sf"/>
</dbReference>
<dbReference type="Pfam" id="PF00581">
    <property type="entry name" value="Rhodanese"/>
    <property type="match status" value="1"/>
</dbReference>
<name>A0A147KIN4_THECS</name>
<dbReference type="Gene3D" id="3.40.250.10">
    <property type="entry name" value="Rhodanese-like domain"/>
    <property type="match status" value="1"/>
</dbReference>
<dbReference type="SMART" id="SM00450">
    <property type="entry name" value="RHOD"/>
    <property type="match status" value="1"/>
</dbReference>
<dbReference type="PROSITE" id="PS50206">
    <property type="entry name" value="RHODANESE_3"/>
    <property type="match status" value="1"/>
</dbReference>
<feature type="region of interest" description="Disordered" evidence="1">
    <location>
        <begin position="1"/>
        <end position="21"/>
    </location>
</feature>
<dbReference type="AlphaFoldDB" id="A0A147KIN4"/>
<organism evidence="3 4">
    <name type="scientific">Thermobifida cellulosilytica TB100</name>
    <dbReference type="NCBI Taxonomy" id="665004"/>
    <lineage>
        <taxon>Bacteria</taxon>
        <taxon>Bacillati</taxon>
        <taxon>Actinomycetota</taxon>
        <taxon>Actinomycetes</taxon>
        <taxon>Streptosporangiales</taxon>
        <taxon>Nocardiopsidaceae</taxon>
        <taxon>Thermobifida</taxon>
    </lineage>
</organism>
<dbReference type="STRING" id="665004.AC529_08480"/>
<keyword evidence="4" id="KW-1185">Reference proteome</keyword>
<dbReference type="Proteomes" id="UP000074382">
    <property type="component" value="Unassembled WGS sequence"/>
</dbReference>
<keyword evidence="3" id="KW-0808">Transferase</keyword>
<dbReference type="Gene3D" id="6.10.140.1340">
    <property type="match status" value="1"/>
</dbReference>
<accession>A0A147KIN4</accession>
<feature type="domain" description="Rhodanese" evidence="2">
    <location>
        <begin position="20"/>
        <end position="110"/>
    </location>
</feature>
<dbReference type="CDD" id="cd00158">
    <property type="entry name" value="RHOD"/>
    <property type="match status" value="1"/>
</dbReference>
<evidence type="ECO:0000259" key="2">
    <source>
        <dbReference type="PROSITE" id="PS50206"/>
    </source>
</evidence>